<dbReference type="EMBL" id="OIVN01004192">
    <property type="protein sequence ID" value="SPD15954.1"/>
    <property type="molecule type" value="Genomic_DNA"/>
</dbReference>
<dbReference type="PANTHER" id="PTHR42648:SF28">
    <property type="entry name" value="TRANSPOSON-ENCODED PROTEIN WITH RIBONUCLEASE H-LIKE AND RETROVIRUS ZINC FINGER-LIKE DOMAINS"/>
    <property type="match status" value="1"/>
</dbReference>
<reference evidence="2" key="1">
    <citation type="submission" date="2018-02" db="EMBL/GenBank/DDBJ databases">
        <authorList>
            <person name="Cohen D.B."/>
            <person name="Kent A.D."/>
        </authorList>
    </citation>
    <scope>NUCLEOTIDE SEQUENCE</scope>
</reference>
<feature type="region of interest" description="Disordered" evidence="1">
    <location>
        <begin position="137"/>
        <end position="157"/>
    </location>
</feature>
<evidence type="ECO:0000256" key="1">
    <source>
        <dbReference type="SAM" id="MobiDB-lite"/>
    </source>
</evidence>
<evidence type="ECO:0000313" key="2">
    <source>
        <dbReference type="EMBL" id="SPD15954.1"/>
    </source>
</evidence>
<dbReference type="AlphaFoldDB" id="A0A2N9HW73"/>
<dbReference type="PANTHER" id="PTHR42648">
    <property type="entry name" value="TRANSPOSASE, PUTATIVE-RELATED"/>
    <property type="match status" value="1"/>
</dbReference>
<organism evidence="2">
    <name type="scientific">Fagus sylvatica</name>
    <name type="common">Beechnut</name>
    <dbReference type="NCBI Taxonomy" id="28930"/>
    <lineage>
        <taxon>Eukaryota</taxon>
        <taxon>Viridiplantae</taxon>
        <taxon>Streptophyta</taxon>
        <taxon>Embryophyta</taxon>
        <taxon>Tracheophyta</taxon>
        <taxon>Spermatophyta</taxon>
        <taxon>Magnoliopsida</taxon>
        <taxon>eudicotyledons</taxon>
        <taxon>Gunneridae</taxon>
        <taxon>Pentapetalae</taxon>
        <taxon>rosids</taxon>
        <taxon>fabids</taxon>
        <taxon>Fagales</taxon>
        <taxon>Fagaceae</taxon>
        <taxon>Fagus</taxon>
    </lineage>
</organism>
<accession>A0A2N9HW73</accession>
<sequence length="223" mass="24903">MLQMNVPKLFWADAVLTTAYLLNKMPSRILKGKSPFEMFFPGKNPFSVPTRVFGCVSFVHNHSPNRDKLDPRAHKEDSYRNLCYLPLLSLTHVPIAPPTSPISIVPLVPPISQVYVRRRNQDVPLVLPPPPVKFSLPLPPSTSMSEDSPPPQSTSDLDLPIAIRKGKRTCTEHPISNCVSFDHLSPSFKAFSLSLSSLVVLSPIGKPFLTLVGIRQWKRKCML</sequence>
<gene>
    <name evidence="2" type="ORF">FSB_LOCUS43836</name>
</gene>
<proteinExistence type="predicted"/>
<protein>
    <recommendedName>
        <fullName evidence="3">Reverse transcriptase Ty1/copia-type domain-containing protein</fullName>
    </recommendedName>
</protein>
<name>A0A2N9HW73_FAGSY</name>
<dbReference type="InterPro" id="IPR039537">
    <property type="entry name" value="Retrotran_Ty1/copia-like"/>
</dbReference>
<evidence type="ECO:0008006" key="3">
    <source>
        <dbReference type="Google" id="ProtNLM"/>
    </source>
</evidence>